<accession>A0ABW5EK56</accession>
<dbReference type="Gene3D" id="3.40.190.150">
    <property type="entry name" value="Bordetella uptake gene, domain 1"/>
    <property type="match status" value="1"/>
</dbReference>
<dbReference type="PANTHER" id="PTHR42928">
    <property type="entry name" value="TRICARBOXYLATE-BINDING PROTEIN"/>
    <property type="match status" value="1"/>
</dbReference>
<evidence type="ECO:0000313" key="3">
    <source>
        <dbReference type="EMBL" id="MFD2317172.1"/>
    </source>
</evidence>
<proteinExistence type="inferred from homology"/>
<evidence type="ECO:0000313" key="4">
    <source>
        <dbReference type="Proteomes" id="UP001597287"/>
    </source>
</evidence>
<dbReference type="EMBL" id="JBHUIG010000001">
    <property type="protein sequence ID" value="MFD2317172.1"/>
    <property type="molecule type" value="Genomic_DNA"/>
</dbReference>
<evidence type="ECO:0000256" key="1">
    <source>
        <dbReference type="ARBA" id="ARBA00006987"/>
    </source>
</evidence>
<dbReference type="PROSITE" id="PS51318">
    <property type="entry name" value="TAT"/>
    <property type="match status" value="1"/>
</dbReference>
<organism evidence="3 4">
    <name type="scientific">Delftia deserti</name>
    <dbReference type="NCBI Taxonomy" id="1651218"/>
    <lineage>
        <taxon>Bacteria</taxon>
        <taxon>Pseudomonadati</taxon>
        <taxon>Pseudomonadota</taxon>
        <taxon>Betaproteobacteria</taxon>
        <taxon>Burkholderiales</taxon>
        <taxon>Comamonadaceae</taxon>
        <taxon>Delftia</taxon>
    </lineage>
</organism>
<dbReference type="PIRSF" id="PIRSF017082">
    <property type="entry name" value="YflP"/>
    <property type="match status" value="1"/>
</dbReference>
<dbReference type="RefSeq" id="WP_183021214.1">
    <property type="nucleotide sequence ID" value="NZ_JBHSIH010000001.1"/>
</dbReference>
<name>A0ABW5EK56_9BURK</name>
<keyword evidence="2" id="KW-0732">Signal</keyword>
<dbReference type="PANTHER" id="PTHR42928:SF5">
    <property type="entry name" value="BLR1237 PROTEIN"/>
    <property type="match status" value="1"/>
</dbReference>
<dbReference type="CDD" id="cd07012">
    <property type="entry name" value="PBP2_Bug_TTT"/>
    <property type="match status" value="1"/>
</dbReference>
<dbReference type="Gene3D" id="3.40.190.10">
    <property type="entry name" value="Periplasmic binding protein-like II"/>
    <property type="match status" value="1"/>
</dbReference>
<evidence type="ECO:0000256" key="2">
    <source>
        <dbReference type="SAM" id="SignalP"/>
    </source>
</evidence>
<protein>
    <submittedName>
        <fullName evidence="3">Tripartite tricarboxylate transporter substrate binding protein</fullName>
    </submittedName>
</protein>
<feature type="signal peptide" evidence="2">
    <location>
        <begin position="1"/>
        <end position="29"/>
    </location>
</feature>
<dbReference type="InterPro" id="IPR042100">
    <property type="entry name" value="Bug_dom1"/>
</dbReference>
<dbReference type="InterPro" id="IPR006311">
    <property type="entry name" value="TAT_signal"/>
</dbReference>
<comment type="caution">
    <text evidence="3">The sequence shown here is derived from an EMBL/GenBank/DDBJ whole genome shotgun (WGS) entry which is preliminary data.</text>
</comment>
<dbReference type="Pfam" id="PF03401">
    <property type="entry name" value="TctC"/>
    <property type="match status" value="1"/>
</dbReference>
<gene>
    <name evidence="3" type="ORF">ACFSPV_00455</name>
</gene>
<reference evidence="4" key="1">
    <citation type="journal article" date="2019" name="Int. J. Syst. Evol. Microbiol.">
        <title>The Global Catalogue of Microorganisms (GCM) 10K type strain sequencing project: providing services to taxonomists for standard genome sequencing and annotation.</title>
        <authorList>
            <consortium name="The Broad Institute Genomics Platform"/>
            <consortium name="The Broad Institute Genome Sequencing Center for Infectious Disease"/>
            <person name="Wu L."/>
            <person name="Ma J."/>
        </authorList>
    </citation>
    <scope>NUCLEOTIDE SEQUENCE [LARGE SCALE GENOMIC DNA]</scope>
    <source>
        <strain evidence="4">CCUG 62793</strain>
    </source>
</reference>
<comment type="similarity">
    <text evidence="1">Belongs to the UPF0065 (bug) family.</text>
</comment>
<keyword evidence="4" id="KW-1185">Reference proteome</keyword>
<sequence length="323" mass="34495">MTIRNHPNRRHALGLCLATLALAAAPALAAWPEKPIELVVGFAAGGGTDITARTLAVHLGKQLGTQVVVSNKLGASGELGLAYVAKAAPDGHVIGMTNMPGLVTLPIERRTQFRPTDFTYIANLVRDPSAFSVLADSKYKNLADLIADAKARPGEISYGSTGVGTDDHLAMVLFERLTGTRLNHVPYNGAGPLRTAVLGGHVTIGGMNLGEVMPFESKVRILAQASPARSSLAPNVPSFNEQNVKLVFNSERGIVAPAGLPAAVQQRLTEALRAIAADPEFHKQMRQQFTEMDYVEGAAWKTRLDKATADFTALWKSAPWTDK</sequence>
<feature type="chain" id="PRO_5045379790" evidence="2">
    <location>
        <begin position="30"/>
        <end position="323"/>
    </location>
</feature>
<dbReference type="SUPFAM" id="SSF53850">
    <property type="entry name" value="Periplasmic binding protein-like II"/>
    <property type="match status" value="1"/>
</dbReference>
<dbReference type="InterPro" id="IPR005064">
    <property type="entry name" value="BUG"/>
</dbReference>
<dbReference type="Proteomes" id="UP001597287">
    <property type="component" value="Unassembled WGS sequence"/>
</dbReference>